<dbReference type="GO" id="GO:0003824">
    <property type="term" value="F:catalytic activity"/>
    <property type="evidence" value="ECO:0007669"/>
    <property type="project" value="InterPro"/>
</dbReference>
<dbReference type="GO" id="GO:0005737">
    <property type="term" value="C:cytoplasm"/>
    <property type="evidence" value="ECO:0007669"/>
    <property type="project" value="TreeGrafter"/>
</dbReference>
<dbReference type="CDD" id="cd05930">
    <property type="entry name" value="A_NRPS"/>
    <property type="match status" value="1"/>
</dbReference>
<protein>
    <submittedName>
        <fullName evidence="6">Amino acid adenylation domain-containing protein</fullName>
    </submittedName>
</protein>
<dbReference type="FunFam" id="2.30.38.10:FF:000001">
    <property type="entry name" value="Non-ribosomal peptide synthetase PvdI"/>
    <property type="match status" value="1"/>
</dbReference>
<dbReference type="PANTHER" id="PTHR45527">
    <property type="entry name" value="NONRIBOSOMAL PEPTIDE SYNTHETASE"/>
    <property type="match status" value="1"/>
</dbReference>
<dbReference type="Pfam" id="PF13193">
    <property type="entry name" value="AMP-binding_C"/>
    <property type="match status" value="2"/>
</dbReference>
<dbReference type="InterPro" id="IPR010071">
    <property type="entry name" value="AA_adenyl_dom"/>
</dbReference>
<dbReference type="GO" id="GO:0044550">
    <property type="term" value="P:secondary metabolite biosynthetic process"/>
    <property type="evidence" value="ECO:0007669"/>
    <property type="project" value="TreeGrafter"/>
</dbReference>
<comment type="caution">
    <text evidence="6">The sequence shown here is derived from an EMBL/GenBank/DDBJ whole genome shotgun (WGS) entry which is preliminary data.</text>
</comment>
<evidence type="ECO:0000259" key="5">
    <source>
        <dbReference type="PROSITE" id="PS50075"/>
    </source>
</evidence>
<feature type="domain" description="Carrier" evidence="5">
    <location>
        <begin position="1030"/>
        <end position="1105"/>
    </location>
</feature>
<dbReference type="SUPFAM" id="SSF52777">
    <property type="entry name" value="CoA-dependent acyltransferases"/>
    <property type="match status" value="4"/>
</dbReference>
<evidence type="ECO:0000313" key="7">
    <source>
        <dbReference type="Proteomes" id="UP001229486"/>
    </source>
</evidence>
<dbReference type="InterPro" id="IPR023213">
    <property type="entry name" value="CAT-like_dom_sf"/>
</dbReference>
<dbReference type="FunFam" id="3.40.50.980:FF:000001">
    <property type="entry name" value="Non-ribosomal peptide synthetase"/>
    <property type="match status" value="2"/>
</dbReference>
<dbReference type="Pfam" id="PF00668">
    <property type="entry name" value="Condensation"/>
    <property type="match status" value="2"/>
</dbReference>
<dbReference type="Gene3D" id="3.40.50.12780">
    <property type="entry name" value="N-terminal domain of ligase-like"/>
    <property type="match status" value="2"/>
</dbReference>
<dbReference type="PROSITE" id="PS00012">
    <property type="entry name" value="PHOSPHOPANTETHEINE"/>
    <property type="match status" value="1"/>
</dbReference>
<dbReference type="PROSITE" id="PS00455">
    <property type="entry name" value="AMP_BINDING"/>
    <property type="match status" value="2"/>
</dbReference>
<evidence type="ECO:0000313" key="6">
    <source>
        <dbReference type="EMBL" id="MDP9649651.1"/>
    </source>
</evidence>
<feature type="domain" description="Carrier" evidence="5">
    <location>
        <begin position="2116"/>
        <end position="2191"/>
    </location>
</feature>
<dbReference type="Gene3D" id="3.30.559.30">
    <property type="entry name" value="Nonribosomal peptide synthetase, condensation domain"/>
    <property type="match status" value="2"/>
</dbReference>
<dbReference type="FunFam" id="3.40.50.12780:FF:000012">
    <property type="entry name" value="Non-ribosomal peptide synthetase"/>
    <property type="match status" value="2"/>
</dbReference>
<dbReference type="Pfam" id="PF00550">
    <property type="entry name" value="PP-binding"/>
    <property type="match status" value="2"/>
</dbReference>
<dbReference type="InterPro" id="IPR045851">
    <property type="entry name" value="AMP-bd_C_sf"/>
</dbReference>
<dbReference type="SMART" id="SM00823">
    <property type="entry name" value="PKS_PP"/>
    <property type="match status" value="2"/>
</dbReference>
<dbReference type="InterPro" id="IPR000873">
    <property type="entry name" value="AMP-dep_synth/lig_dom"/>
</dbReference>
<dbReference type="PROSITE" id="PS50075">
    <property type="entry name" value="CARRIER"/>
    <property type="match status" value="2"/>
</dbReference>
<dbReference type="NCBIfam" id="TIGR01733">
    <property type="entry name" value="AA-adenyl-dom"/>
    <property type="match status" value="2"/>
</dbReference>
<evidence type="ECO:0000256" key="4">
    <source>
        <dbReference type="SAM" id="MobiDB-lite"/>
    </source>
</evidence>
<dbReference type="RefSeq" id="WP_392394931.1">
    <property type="nucleotide sequence ID" value="NZ_JAURTK010000006.1"/>
</dbReference>
<proteinExistence type="predicted"/>
<dbReference type="GO" id="GO:0043041">
    <property type="term" value="P:amino acid activation for nonribosomal peptide biosynthetic process"/>
    <property type="evidence" value="ECO:0007669"/>
    <property type="project" value="TreeGrafter"/>
</dbReference>
<dbReference type="Gene3D" id="1.10.1200.10">
    <property type="entry name" value="ACP-like"/>
    <property type="match status" value="2"/>
</dbReference>
<dbReference type="InterPro" id="IPR006162">
    <property type="entry name" value="Ppantetheine_attach_site"/>
</dbReference>
<dbReference type="GO" id="GO:0031177">
    <property type="term" value="F:phosphopantetheine binding"/>
    <property type="evidence" value="ECO:0007669"/>
    <property type="project" value="InterPro"/>
</dbReference>
<comment type="cofactor">
    <cofactor evidence="1">
        <name>pantetheine 4'-phosphate</name>
        <dbReference type="ChEBI" id="CHEBI:47942"/>
    </cofactor>
</comment>
<dbReference type="Proteomes" id="UP001229486">
    <property type="component" value="Unassembled WGS sequence"/>
</dbReference>
<name>A0AB73II41_9BURK</name>
<keyword evidence="3" id="KW-0597">Phosphoprotein</keyword>
<dbReference type="Gene3D" id="3.30.559.10">
    <property type="entry name" value="Chloramphenicol acetyltransferase-like domain"/>
    <property type="match status" value="2"/>
</dbReference>
<dbReference type="Pfam" id="PF00501">
    <property type="entry name" value="AMP-binding"/>
    <property type="match status" value="2"/>
</dbReference>
<dbReference type="InterPro" id="IPR025110">
    <property type="entry name" value="AMP-bd_C"/>
</dbReference>
<keyword evidence="2" id="KW-0596">Phosphopantetheine</keyword>
<evidence type="ECO:0000256" key="3">
    <source>
        <dbReference type="ARBA" id="ARBA00022553"/>
    </source>
</evidence>
<dbReference type="CDD" id="cd19544">
    <property type="entry name" value="E-C_NRPS"/>
    <property type="match status" value="1"/>
</dbReference>
<evidence type="ECO:0000256" key="1">
    <source>
        <dbReference type="ARBA" id="ARBA00001957"/>
    </source>
</evidence>
<dbReference type="SUPFAM" id="SSF56801">
    <property type="entry name" value="Acetyl-CoA synthetase-like"/>
    <property type="match status" value="2"/>
</dbReference>
<dbReference type="SUPFAM" id="SSF47336">
    <property type="entry name" value="ACP-like"/>
    <property type="match status" value="2"/>
</dbReference>
<dbReference type="InterPro" id="IPR020845">
    <property type="entry name" value="AMP-binding_CS"/>
</dbReference>
<dbReference type="InterPro" id="IPR009081">
    <property type="entry name" value="PP-bd_ACP"/>
</dbReference>
<accession>A0AB73II41</accession>
<organism evidence="6 7">
    <name type="scientific">Paraburkholderia caledonica</name>
    <dbReference type="NCBI Taxonomy" id="134536"/>
    <lineage>
        <taxon>Bacteria</taxon>
        <taxon>Pseudomonadati</taxon>
        <taxon>Pseudomonadota</taxon>
        <taxon>Betaproteobacteria</taxon>
        <taxon>Burkholderiales</taxon>
        <taxon>Burkholderiaceae</taxon>
        <taxon>Paraburkholderia</taxon>
    </lineage>
</organism>
<reference evidence="6" key="1">
    <citation type="submission" date="2023-07" db="EMBL/GenBank/DDBJ databases">
        <title>Sorghum-associated microbial communities from plants grown in Nebraska, USA.</title>
        <authorList>
            <person name="Schachtman D."/>
        </authorList>
    </citation>
    <scope>NUCLEOTIDE SEQUENCE</scope>
    <source>
        <strain evidence="6">DS1061</strain>
    </source>
</reference>
<sequence>MRDDLFAGLKSLTAEQREALRLRLVERTLIDAHETIEGANTDFVVSPDDMARIAASVEGGIDNIEGVYPLTPLQEGMLFHHLLAGDHDPYMLHQGVRFGSRHALEQFVAALRAVVARHGILRSAMVWDALAEPVQVVWRKVELPLFEGEPEAGAQEAGMAWLARQSTSPRYRIDVAAAPLMRLLCMRDTSGDWLLVVASHHLIGDRASLDLMRDELGARMADASARPYPARQFGEYALAVRAAGDERDVTFFRELLGDVDEPTAPFGLLDAIDGRAPLAEARRPLDGALVRRMREQARRAEVGAPAIVHLAWSLVLARASGRDDVVFGTVLSGRMRVAAMSADMLGMLVNTLPFRAKLAGRGTLDCVVDAQRLLTQLVAHEHVPLTLARRASAIAPPTPLFGALLDYRHVGHAPARSTADAVMFAVGRERTSFPLTLSIDDSGETLTCAVQTFEGMGPARILDYFVEALRQVVDALEHAPWRAAVHIDVAPADSAAHRLSDMPPEPCIHRLFEAQAARTPHALCVVSDASSIDYATLDARANALAQRLRGLGVRTEMRVALCINRSIEGIVAMLAVMKAGGAYVPLDPVYPHERLRLLVRLSRPALGLVGGTAPREVFVKAGVPIIDLRESPSCPSCTQESGRHEKTLADRTDTPDQTAYVLFTSGSTGEPKGVAVEHRSVSAFARAHARWCGLSAGDRVLQFASHSFDNSVAEIFPALAVGAALVLRPDGPMAPDHAFAHYLERHAVTVADLPTAFWHEWAHRLGAGDLTCAPRPPLRLVLAGGEKLQYEALRKWQAAATTADIRMGDTYGLTEATVNSIVGELARESVGAQAVLPLGRPLGNTRAYVVDEQGRPVPAGVTGEIWIGGAGVARGYFDRPALTAARFVPDPFGPPGARCYRTGDLGRLTESGEMVYIGRADTQLKVRGYRIEPAEIEHALRTVPGVRDAKVIARGDCLVAYFVSEQNVEPHERALRDALMAQLPCFMVPAAFIAVSALPVNTHGKVDLALLRASAIDPPVLTGDEQSHEPPQSPAEVLVADIWRALLERDRVGRQDDFFALGGHSLLAIRVVSRVKAASGADVGVRDLFTHPTLDAFARVVQSAKRLDARPARSVRVHYPARLSSGQERLWFVSRLDARQDSAYHLIGGLRFTGGVNLRALKAALERVIERHEILRTVFVEEGGVPQAVLVPVTQAYAWHEADLRAGTQTDKDIAALFERLSREPFDLAHGPLLRLAFATISPSDHVLIAAMHHIVADGWSMSVLTSELSILYDRFCTGERDPLPPLPLQYADYAARQRERVEAGNEALTFWQRHLTGAPRLLTLPTDRPRPAVQDRVGASVGFLVDAPLTGALGKLAERHGVTLHMTLIAAYAVLLSRLAGQASVVIGTPVANRPSVELEALIGFFANTLALHIDLSGGPTVAELLAQVRKTALAAYERQEVPFEQVVDAINPPRDRSYDPLVQTMLVWQNTPPGRVTLNAVAVREIHPDVTTAQCDLTLMMEERSGEIAGTAVYATALFERSTIEQYLAAWRALLVAMTHDDGKRVDQFALGMPSTTVAASSREPRGAGPRVPPPATPGVGAATHASHDGPRCLHTRFAARAAAAPDATAVVCDTRALSYGELNAASNRLARHLRTIGVAPGGRVVLAVPRGVELAIAILAILKAGGAYVPIEPALPDDRRREIVADCAPSAVLIAGQDSAMSTAAASTGAALIDLLADAVRWARQPATDLPNEDVGVTERDPAYVIYTSGSTGRPKGVVVEHAPVVSLLAALQPVLEVNASDVWTLFHSIAFDFSVWELFGALLSGARVVVVPHDVARAPEAFYTLICRECVTVLSQTPSAFRLLIDAQERAPLAHRLRHVVFGGERLDPLMLKRWCASSTRRDTTFTDMYGITECTIFTTWRTLAEDDAQPDAPRHVGRAIAGRRVYVLDEHLRPVQPGVAGEIWIGGEGGARGYLDRPALTSQRFLPDPFAEEPGARMHRSGDLGRWLAGGELEYLGRADAQVKIRGFRIEPREIATRLEAHPAIGQSVVRALEQDAGGRQLVAYFTVRETAAAPSPKVLRTYLSEHLPDYMTPAGYVCVDVLPLTINGKIDHAALPRPGTRDYAVHAYEAPCGDTETWLADAWSALLGVERIGRYDDFFELGGHSLLVAQLMARIRDAFDVDLPMTELFESPVLHGFAARIVDARLAQFDLAELDRLSTRGDWAREGDRDD</sequence>
<dbReference type="CDD" id="cd19531">
    <property type="entry name" value="LCL_NRPS-like"/>
    <property type="match status" value="1"/>
</dbReference>
<dbReference type="Gene3D" id="3.30.300.30">
    <property type="match status" value="2"/>
</dbReference>
<dbReference type="FunFam" id="1.10.1200.10:FF:000016">
    <property type="entry name" value="Non-ribosomal peptide synthase"/>
    <property type="match status" value="2"/>
</dbReference>
<dbReference type="PANTHER" id="PTHR45527:SF1">
    <property type="entry name" value="FATTY ACID SYNTHASE"/>
    <property type="match status" value="1"/>
</dbReference>
<dbReference type="EMBL" id="JAURTK010000006">
    <property type="protein sequence ID" value="MDP9649651.1"/>
    <property type="molecule type" value="Genomic_DNA"/>
</dbReference>
<evidence type="ECO:0000256" key="2">
    <source>
        <dbReference type="ARBA" id="ARBA00022450"/>
    </source>
</evidence>
<dbReference type="InterPro" id="IPR001242">
    <property type="entry name" value="Condensation_dom"/>
</dbReference>
<gene>
    <name evidence="6" type="ORF">J2793_005118</name>
</gene>
<dbReference type="InterPro" id="IPR036736">
    <property type="entry name" value="ACP-like_sf"/>
</dbReference>
<dbReference type="InterPro" id="IPR020806">
    <property type="entry name" value="PKS_PP-bd"/>
</dbReference>
<feature type="region of interest" description="Disordered" evidence="4">
    <location>
        <begin position="1559"/>
        <end position="1590"/>
    </location>
</feature>
<dbReference type="InterPro" id="IPR042099">
    <property type="entry name" value="ANL_N_sf"/>
</dbReference>
<dbReference type="CDD" id="cd17643">
    <property type="entry name" value="A_NRPS_Cytc1-like"/>
    <property type="match status" value="1"/>
</dbReference>
<dbReference type="GO" id="GO:0072330">
    <property type="term" value="P:monocarboxylic acid biosynthetic process"/>
    <property type="evidence" value="ECO:0007669"/>
    <property type="project" value="UniProtKB-ARBA"/>
</dbReference>